<feature type="region of interest" description="Disordered" evidence="1">
    <location>
        <begin position="1"/>
        <end position="56"/>
    </location>
</feature>
<organism evidence="2 3">
    <name type="scientific">Coemansia biformis</name>
    <dbReference type="NCBI Taxonomy" id="1286918"/>
    <lineage>
        <taxon>Eukaryota</taxon>
        <taxon>Fungi</taxon>
        <taxon>Fungi incertae sedis</taxon>
        <taxon>Zoopagomycota</taxon>
        <taxon>Kickxellomycotina</taxon>
        <taxon>Kickxellomycetes</taxon>
        <taxon>Kickxellales</taxon>
        <taxon>Kickxellaceae</taxon>
        <taxon>Coemansia</taxon>
    </lineage>
</organism>
<feature type="region of interest" description="Disordered" evidence="1">
    <location>
        <begin position="404"/>
        <end position="496"/>
    </location>
</feature>
<feature type="compositionally biased region" description="Low complexity" evidence="1">
    <location>
        <begin position="138"/>
        <end position="158"/>
    </location>
</feature>
<gene>
    <name evidence="2" type="ORF">LPJ61_005093</name>
</gene>
<name>A0A9W7Y9F9_9FUNG</name>
<feature type="compositionally biased region" description="Basic and acidic residues" evidence="1">
    <location>
        <begin position="98"/>
        <end position="108"/>
    </location>
</feature>
<proteinExistence type="predicted"/>
<dbReference type="EMBL" id="JANBOI010001479">
    <property type="protein sequence ID" value="KAJ1726577.1"/>
    <property type="molecule type" value="Genomic_DNA"/>
</dbReference>
<feature type="compositionally biased region" description="Low complexity" evidence="1">
    <location>
        <begin position="43"/>
        <end position="56"/>
    </location>
</feature>
<reference evidence="2" key="1">
    <citation type="submission" date="2022-07" db="EMBL/GenBank/DDBJ databases">
        <title>Phylogenomic reconstructions and comparative analyses of Kickxellomycotina fungi.</title>
        <authorList>
            <person name="Reynolds N.K."/>
            <person name="Stajich J.E."/>
            <person name="Barry K."/>
            <person name="Grigoriev I.V."/>
            <person name="Crous P."/>
            <person name="Smith M.E."/>
        </authorList>
    </citation>
    <scope>NUCLEOTIDE SEQUENCE</scope>
    <source>
        <strain evidence="2">BCRC 34381</strain>
    </source>
</reference>
<evidence type="ECO:0000256" key="1">
    <source>
        <dbReference type="SAM" id="MobiDB-lite"/>
    </source>
</evidence>
<feature type="compositionally biased region" description="Low complexity" evidence="1">
    <location>
        <begin position="361"/>
        <end position="375"/>
    </location>
</feature>
<keyword evidence="3" id="KW-1185">Reference proteome</keyword>
<sequence length="680" mass="70756">MLRRFGESLSPTEPQRHLEAFGRSSGQDPFAGGSKSPPKPGMASIRSISSGSAGSVVTGRSVLGVAPFKSPSVSDSPGLGVGVFADISTLAALADSDEAGRAADDASRRRGYAVGPGGSLREAGALAEMQQHAATKVPGSPSSTGTSASGHSRRLSSSFGNRRATTVLRRPSILGMSATERPGTAGAGAAPHDGAGVSRRHTIVEGQIWSTAAGGSEQQDIGDFIHMIDTKRPLKTHGLKSPPATQRSRDGAAGSPLDRSALSISTDAVTSADVERLHGRPPSEPLRKYQDILYEFNGLSQDMEGSVLSHGRAIAATREDMTLGSMADEEVAESPFRRAAIPNPLRSSGDRTGASRPSSMVAAAPAPAPAAVAPVDESSNMDLLRQAFDGMAIESLRGIPDARSAATTQLPPISPRTGRAHVRSAAPGLDPESERPLPPPVVIPHQQHRGRTASEHARPQRRQTQAQASPDLDQDRGDDEEDEVLGPQGPVHFMRGKSHPVTHIAKQGPGFAQHIAIAHAPQPLPTQLHSLVSRAPPGRTGPDAGPLSFRSDFAAGGSRLGALLGAVDDRVGAAKAPRSTPSTPSQAPSAILSHGNGSGSGESDSSEKGWHIGGARFGGDQLRSNFPPLSFILPRSRVQREEKRRPSGGRSGAGANQREDASGSHTDDDDLMFQMDASVH</sequence>
<feature type="compositionally biased region" description="Basic and acidic residues" evidence="1">
    <location>
        <begin position="657"/>
        <end position="666"/>
    </location>
</feature>
<comment type="caution">
    <text evidence="2">The sequence shown here is derived from an EMBL/GenBank/DDBJ whole genome shotgun (WGS) entry which is preliminary data.</text>
</comment>
<dbReference type="OrthoDB" id="70161at2759"/>
<feature type="region of interest" description="Disordered" evidence="1">
    <location>
        <begin position="528"/>
        <end position="548"/>
    </location>
</feature>
<protein>
    <submittedName>
        <fullName evidence="2">Uncharacterized protein</fullName>
    </submittedName>
</protein>
<feature type="compositionally biased region" description="Low complexity" evidence="1">
    <location>
        <begin position="183"/>
        <end position="195"/>
    </location>
</feature>
<feature type="region of interest" description="Disordered" evidence="1">
    <location>
        <begin position="325"/>
        <end position="375"/>
    </location>
</feature>
<feature type="region of interest" description="Disordered" evidence="1">
    <location>
        <begin position="573"/>
        <end position="680"/>
    </location>
</feature>
<feature type="compositionally biased region" description="Low complexity" evidence="1">
    <location>
        <begin position="576"/>
        <end position="595"/>
    </location>
</feature>
<accession>A0A9W7Y9F9</accession>
<feature type="region of interest" description="Disordered" evidence="1">
    <location>
        <begin position="97"/>
        <end position="195"/>
    </location>
</feature>
<feature type="region of interest" description="Disordered" evidence="1">
    <location>
        <begin position="234"/>
        <end position="285"/>
    </location>
</feature>
<dbReference type="AlphaFoldDB" id="A0A9W7Y9F9"/>
<dbReference type="Proteomes" id="UP001143981">
    <property type="component" value="Unassembled WGS sequence"/>
</dbReference>
<evidence type="ECO:0000313" key="3">
    <source>
        <dbReference type="Proteomes" id="UP001143981"/>
    </source>
</evidence>
<evidence type="ECO:0000313" key="2">
    <source>
        <dbReference type="EMBL" id="KAJ1726577.1"/>
    </source>
</evidence>